<name>A0AAN8UXW7_9MAGN</name>
<dbReference type="InterPro" id="IPR036093">
    <property type="entry name" value="NAC_dom_sf"/>
</dbReference>
<feature type="non-terminal residue" evidence="7">
    <location>
        <position position="407"/>
    </location>
</feature>
<dbReference type="Proteomes" id="UP001370490">
    <property type="component" value="Unassembled WGS sequence"/>
</dbReference>
<dbReference type="Gene3D" id="2.170.150.80">
    <property type="entry name" value="NAC domain"/>
    <property type="match status" value="1"/>
</dbReference>
<dbReference type="EMBL" id="JBAMMX010000018">
    <property type="protein sequence ID" value="KAK6922824.1"/>
    <property type="molecule type" value="Genomic_DNA"/>
</dbReference>
<dbReference type="PANTHER" id="PTHR31744">
    <property type="entry name" value="PROTEIN CUP-SHAPED COTYLEDON 2-RELATED"/>
    <property type="match status" value="1"/>
</dbReference>
<keyword evidence="4" id="KW-0804">Transcription</keyword>
<evidence type="ECO:0000313" key="8">
    <source>
        <dbReference type="Proteomes" id="UP001370490"/>
    </source>
</evidence>
<evidence type="ECO:0000256" key="5">
    <source>
        <dbReference type="ARBA" id="ARBA00023242"/>
    </source>
</evidence>
<dbReference type="AlphaFoldDB" id="A0AAN8UXW7"/>
<dbReference type="FunFam" id="2.170.150.80:FF:000002">
    <property type="entry name" value="Nac domain-containing protein 86"/>
    <property type="match status" value="1"/>
</dbReference>
<dbReference type="GO" id="GO:0005634">
    <property type="term" value="C:nucleus"/>
    <property type="evidence" value="ECO:0007669"/>
    <property type="project" value="UniProtKB-SubCell"/>
</dbReference>
<comment type="subcellular location">
    <subcellularLocation>
        <location evidence="1">Nucleus</location>
    </subcellularLocation>
</comment>
<evidence type="ECO:0000256" key="4">
    <source>
        <dbReference type="ARBA" id="ARBA00023163"/>
    </source>
</evidence>
<organism evidence="7 8">
    <name type="scientific">Dillenia turbinata</name>
    <dbReference type="NCBI Taxonomy" id="194707"/>
    <lineage>
        <taxon>Eukaryota</taxon>
        <taxon>Viridiplantae</taxon>
        <taxon>Streptophyta</taxon>
        <taxon>Embryophyta</taxon>
        <taxon>Tracheophyta</taxon>
        <taxon>Spermatophyta</taxon>
        <taxon>Magnoliopsida</taxon>
        <taxon>eudicotyledons</taxon>
        <taxon>Gunneridae</taxon>
        <taxon>Pentapetalae</taxon>
        <taxon>Dilleniales</taxon>
        <taxon>Dilleniaceae</taxon>
        <taxon>Dillenia</taxon>
    </lineage>
</organism>
<reference evidence="7 8" key="1">
    <citation type="submission" date="2023-12" db="EMBL/GenBank/DDBJ databases">
        <title>A high-quality genome assembly for Dillenia turbinata (Dilleniales).</title>
        <authorList>
            <person name="Chanderbali A."/>
        </authorList>
    </citation>
    <scope>NUCLEOTIDE SEQUENCE [LARGE SCALE GENOMIC DNA]</scope>
    <source>
        <strain evidence="7">LSX21</strain>
        <tissue evidence="7">Leaf</tissue>
    </source>
</reference>
<dbReference type="InterPro" id="IPR003441">
    <property type="entry name" value="NAC-dom"/>
</dbReference>
<gene>
    <name evidence="7" type="ORF">RJ641_011128</name>
</gene>
<dbReference type="SUPFAM" id="SSF101941">
    <property type="entry name" value="NAC domain"/>
    <property type="match status" value="1"/>
</dbReference>
<keyword evidence="5" id="KW-0539">Nucleus</keyword>
<evidence type="ECO:0000259" key="6">
    <source>
        <dbReference type="PROSITE" id="PS51005"/>
    </source>
</evidence>
<sequence length="407" mass="44868">MVKSSLPPGFRFRPSHVELVVYYLKRKVLGKKLHFDIISELDIYKYSPRDLPDFSILKTGDLRWYFFCPREKKYANGARTNRATEAGYWKTTGNDRPVKYDGHVVGMIKTLVFHLGRAPQGRRTDWVMHEYRLQDASLANDVVQDSYVLSVVFQKGGPGPRNGEEYGAPFREEYWEDSEDGDVEFPPLGLPAEVLGSVNNQVGSTLTCTPGAEVRQSVITSETPGKTTPPADGVGVQTLEIDSVAPPAEAPVPGDDILLMLNWFKEDANLVAVDNDRVENVQEGNSKGTVGSEPCREEHDIYVGLEELGNPLSFAGWNEDVASRWTNPYNNIAFLELADLERPLVNCNVSGTINDLPFDGVQAQFGNLSNQIHPVPGGDGGVSTVDYSTLTRSYSGFTDTGHYGLGG</sequence>
<dbReference type="GO" id="GO:0003677">
    <property type="term" value="F:DNA binding"/>
    <property type="evidence" value="ECO:0007669"/>
    <property type="project" value="UniProtKB-KW"/>
</dbReference>
<keyword evidence="8" id="KW-1185">Reference proteome</keyword>
<accession>A0AAN8UXW7</accession>
<evidence type="ECO:0000313" key="7">
    <source>
        <dbReference type="EMBL" id="KAK6922824.1"/>
    </source>
</evidence>
<dbReference type="PANTHER" id="PTHR31744:SF210">
    <property type="entry name" value="NAC DOMAIN-CONTAINING PROTEIN 86-LIKE"/>
    <property type="match status" value="1"/>
</dbReference>
<protein>
    <submittedName>
        <fullName evidence="7">NAC domain</fullName>
    </submittedName>
</protein>
<keyword evidence="2" id="KW-0805">Transcription regulation</keyword>
<dbReference type="GO" id="GO:0006355">
    <property type="term" value="P:regulation of DNA-templated transcription"/>
    <property type="evidence" value="ECO:0007669"/>
    <property type="project" value="InterPro"/>
</dbReference>
<dbReference type="PROSITE" id="PS51005">
    <property type="entry name" value="NAC"/>
    <property type="match status" value="1"/>
</dbReference>
<proteinExistence type="predicted"/>
<evidence type="ECO:0000256" key="2">
    <source>
        <dbReference type="ARBA" id="ARBA00023015"/>
    </source>
</evidence>
<feature type="domain" description="NAC" evidence="6">
    <location>
        <begin position="6"/>
        <end position="155"/>
    </location>
</feature>
<evidence type="ECO:0000256" key="1">
    <source>
        <dbReference type="ARBA" id="ARBA00004123"/>
    </source>
</evidence>
<dbReference type="Pfam" id="PF02365">
    <property type="entry name" value="NAM"/>
    <property type="match status" value="1"/>
</dbReference>
<evidence type="ECO:0000256" key="3">
    <source>
        <dbReference type="ARBA" id="ARBA00023125"/>
    </source>
</evidence>
<keyword evidence="3" id="KW-0238">DNA-binding</keyword>
<comment type="caution">
    <text evidence="7">The sequence shown here is derived from an EMBL/GenBank/DDBJ whole genome shotgun (WGS) entry which is preliminary data.</text>
</comment>